<dbReference type="Proteomes" id="UP001060085">
    <property type="component" value="Linkage Group LG05"/>
</dbReference>
<keyword evidence="2" id="KW-1185">Reference proteome</keyword>
<name>A0ACC0AQ27_CATRO</name>
<sequence>MTGKILHFDSEAMNRVEAHHSALKAWFRTSCDDLDTGEIERVTKIRSDLENLCKHYIRNTNGLSCTCELIIRYHSYILLKLKDVERFCTLIYITDHMGSSQHHRLKKWIWISKYIFQGIIEEFSRKPISKFQELRRLGSGLGFESGSGTRGRGRSPYTPGMRGRDRGRSRGRSSGLSLDSSVTDLFVIVLSNRGSTKFLPAYSRKDQTNGIIVIGYLEDQQHFVVYIESDNKSDPNWTFEFLSLFFILFLCFGKACGLARLSTVIRKNEGIKAQGGLNLKNINSRKVTQFLRETTKHAMNKKNKYT</sequence>
<dbReference type="EMBL" id="CM044705">
    <property type="protein sequence ID" value="KAI5662102.1"/>
    <property type="molecule type" value="Genomic_DNA"/>
</dbReference>
<reference evidence="2" key="1">
    <citation type="journal article" date="2023" name="Nat. Plants">
        <title>Single-cell RNA sequencing provides a high-resolution roadmap for understanding the multicellular compartmentation of specialized metabolism.</title>
        <authorList>
            <person name="Sun S."/>
            <person name="Shen X."/>
            <person name="Li Y."/>
            <person name="Li Y."/>
            <person name="Wang S."/>
            <person name="Li R."/>
            <person name="Zhang H."/>
            <person name="Shen G."/>
            <person name="Guo B."/>
            <person name="Wei J."/>
            <person name="Xu J."/>
            <person name="St-Pierre B."/>
            <person name="Chen S."/>
            <person name="Sun C."/>
        </authorList>
    </citation>
    <scope>NUCLEOTIDE SEQUENCE [LARGE SCALE GENOMIC DNA]</scope>
</reference>
<organism evidence="1 2">
    <name type="scientific">Catharanthus roseus</name>
    <name type="common">Madagascar periwinkle</name>
    <name type="synonym">Vinca rosea</name>
    <dbReference type="NCBI Taxonomy" id="4058"/>
    <lineage>
        <taxon>Eukaryota</taxon>
        <taxon>Viridiplantae</taxon>
        <taxon>Streptophyta</taxon>
        <taxon>Embryophyta</taxon>
        <taxon>Tracheophyta</taxon>
        <taxon>Spermatophyta</taxon>
        <taxon>Magnoliopsida</taxon>
        <taxon>eudicotyledons</taxon>
        <taxon>Gunneridae</taxon>
        <taxon>Pentapetalae</taxon>
        <taxon>asterids</taxon>
        <taxon>lamiids</taxon>
        <taxon>Gentianales</taxon>
        <taxon>Apocynaceae</taxon>
        <taxon>Rauvolfioideae</taxon>
        <taxon>Vinceae</taxon>
        <taxon>Catharanthinae</taxon>
        <taxon>Catharanthus</taxon>
    </lineage>
</organism>
<evidence type="ECO:0000313" key="1">
    <source>
        <dbReference type="EMBL" id="KAI5662102.1"/>
    </source>
</evidence>
<accession>A0ACC0AQ27</accession>
<gene>
    <name evidence="1" type="ORF">M9H77_21425</name>
</gene>
<proteinExistence type="predicted"/>
<comment type="caution">
    <text evidence="1">The sequence shown here is derived from an EMBL/GenBank/DDBJ whole genome shotgun (WGS) entry which is preliminary data.</text>
</comment>
<evidence type="ECO:0000313" key="2">
    <source>
        <dbReference type="Proteomes" id="UP001060085"/>
    </source>
</evidence>
<protein>
    <submittedName>
        <fullName evidence="1">Uncharacterized protein</fullName>
    </submittedName>
</protein>